<sequence>MVVDFLIVGHGLAGVCVAQHLEKYDASFTVINQEQEFSSSKVAAGLYNPITGRKMKKTWLADDIFPYMESFYEALEEKLNSRFLIKRKIYRPFTSIEEQNEWIGSDDSDEKLNFIEKVSTNPLYGDFIDDPYGGISLSHCGFLDVNEMLTAHKEYLIKQDKYLNKKLNYNQLKISSSLIEYENLKAKNIIFCDGALTDNPYFNWVPTAPVKGEILHIQTDKPLPNDVIFNRGVFIVKHSEQNYYRVGATYEWKNLDHHPTEKARTHLIGKLEELLKIPFKVVGQVAGVRPASKDRRPLIGNHPNKNNVLLFNGLGTKGVSLAPYFANNFCLSILKDEILKEEVSISRYYSLNSR</sequence>
<evidence type="ECO:0000313" key="4">
    <source>
        <dbReference type="Proteomes" id="UP000636010"/>
    </source>
</evidence>
<dbReference type="Proteomes" id="UP000636010">
    <property type="component" value="Unassembled WGS sequence"/>
</dbReference>
<accession>A0ABQ1LLN9</accession>
<comment type="caution">
    <text evidence="3">The sequence shown here is derived from an EMBL/GenBank/DDBJ whole genome shotgun (WGS) entry which is preliminary data.</text>
</comment>
<dbReference type="EMBL" id="BMEC01000003">
    <property type="protein sequence ID" value="GGC26196.1"/>
    <property type="molecule type" value="Genomic_DNA"/>
</dbReference>
<keyword evidence="4" id="KW-1185">Reference proteome</keyword>
<proteinExistence type="predicted"/>
<reference evidence="4" key="1">
    <citation type="journal article" date="2019" name="Int. J. Syst. Evol. Microbiol.">
        <title>The Global Catalogue of Microorganisms (GCM) 10K type strain sequencing project: providing services to taxonomists for standard genome sequencing and annotation.</title>
        <authorList>
            <consortium name="The Broad Institute Genomics Platform"/>
            <consortium name="The Broad Institute Genome Sequencing Center for Infectious Disease"/>
            <person name="Wu L."/>
            <person name="Ma J."/>
        </authorList>
    </citation>
    <scope>NUCLEOTIDE SEQUENCE [LARGE SCALE GENOMIC DNA]</scope>
    <source>
        <strain evidence="4">CGMCC 1.10832</strain>
    </source>
</reference>
<dbReference type="Gene3D" id="3.30.9.10">
    <property type="entry name" value="D-Amino Acid Oxidase, subunit A, domain 2"/>
    <property type="match status" value="1"/>
</dbReference>
<evidence type="ECO:0000259" key="2">
    <source>
        <dbReference type="Pfam" id="PF01266"/>
    </source>
</evidence>
<dbReference type="SUPFAM" id="SSF51905">
    <property type="entry name" value="FAD/NAD(P)-binding domain"/>
    <property type="match status" value="1"/>
</dbReference>
<protein>
    <submittedName>
        <fullName evidence="3">FAD-dependent oxidoreductase</fullName>
    </submittedName>
</protein>
<dbReference type="InterPro" id="IPR036188">
    <property type="entry name" value="FAD/NAD-bd_sf"/>
</dbReference>
<name>A0ABQ1LLN9_9BACT</name>
<dbReference type="Gene3D" id="3.50.50.60">
    <property type="entry name" value="FAD/NAD(P)-binding domain"/>
    <property type="match status" value="1"/>
</dbReference>
<keyword evidence="1" id="KW-0560">Oxidoreductase</keyword>
<evidence type="ECO:0000256" key="1">
    <source>
        <dbReference type="ARBA" id="ARBA00023002"/>
    </source>
</evidence>
<dbReference type="InterPro" id="IPR006076">
    <property type="entry name" value="FAD-dep_OxRdtase"/>
</dbReference>
<dbReference type="PANTHER" id="PTHR13847:SF289">
    <property type="entry name" value="GLYCINE OXIDASE"/>
    <property type="match status" value="1"/>
</dbReference>
<dbReference type="RefSeq" id="WP_188460743.1">
    <property type="nucleotide sequence ID" value="NZ_BAABHU010000003.1"/>
</dbReference>
<dbReference type="PANTHER" id="PTHR13847">
    <property type="entry name" value="SARCOSINE DEHYDROGENASE-RELATED"/>
    <property type="match status" value="1"/>
</dbReference>
<gene>
    <name evidence="3" type="primary">fjo30</name>
    <name evidence="3" type="ORF">GCM10011506_09450</name>
</gene>
<feature type="domain" description="FAD dependent oxidoreductase" evidence="2">
    <location>
        <begin position="4"/>
        <end position="326"/>
    </location>
</feature>
<evidence type="ECO:0000313" key="3">
    <source>
        <dbReference type="EMBL" id="GGC26196.1"/>
    </source>
</evidence>
<organism evidence="3 4">
    <name type="scientific">Marivirga lumbricoides</name>
    <dbReference type="NCBI Taxonomy" id="1046115"/>
    <lineage>
        <taxon>Bacteria</taxon>
        <taxon>Pseudomonadati</taxon>
        <taxon>Bacteroidota</taxon>
        <taxon>Cytophagia</taxon>
        <taxon>Cytophagales</taxon>
        <taxon>Marivirgaceae</taxon>
        <taxon>Marivirga</taxon>
    </lineage>
</organism>
<dbReference type="Pfam" id="PF01266">
    <property type="entry name" value="DAO"/>
    <property type="match status" value="1"/>
</dbReference>